<keyword evidence="2" id="KW-1185">Reference proteome</keyword>
<dbReference type="InterPro" id="IPR046271">
    <property type="entry name" value="DUF6304"/>
</dbReference>
<reference evidence="1 2" key="1">
    <citation type="submission" date="2024-06" db="EMBL/GenBank/DDBJ databases">
        <title>The Natural Products Discovery Center: Release of the First 8490 Sequenced Strains for Exploring Actinobacteria Biosynthetic Diversity.</title>
        <authorList>
            <person name="Kalkreuter E."/>
            <person name="Kautsar S.A."/>
            <person name="Yang D."/>
            <person name="Bader C.D."/>
            <person name="Teijaro C.N."/>
            <person name="Fluegel L."/>
            <person name="Davis C.M."/>
            <person name="Simpson J.R."/>
            <person name="Lauterbach L."/>
            <person name="Steele A.D."/>
            <person name="Gui C."/>
            <person name="Meng S."/>
            <person name="Li G."/>
            <person name="Viehrig K."/>
            <person name="Ye F."/>
            <person name="Su P."/>
            <person name="Kiefer A.F."/>
            <person name="Nichols A."/>
            <person name="Cepeda A.J."/>
            <person name="Yan W."/>
            <person name="Fan B."/>
            <person name="Jiang Y."/>
            <person name="Adhikari A."/>
            <person name="Zheng C.-J."/>
            <person name="Schuster L."/>
            <person name="Cowan T.M."/>
            <person name="Smanski M.J."/>
            <person name="Chevrette M.G."/>
            <person name="De Carvalho L.P.S."/>
            <person name="Shen B."/>
        </authorList>
    </citation>
    <scope>NUCLEOTIDE SEQUENCE [LARGE SCALE GENOMIC DNA]</scope>
    <source>
        <strain evidence="1 2">NPDC019583</strain>
    </source>
</reference>
<evidence type="ECO:0000313" key="2">
    <source>
        <dbReference type="Proteomes" id="UP001550603"/>
    </source>
</evidence>
<name>A0ABV2Y5W4_9ACTN</name>
<comment type="caution">
    <text evidence="1">The sequence shown here is derived from an EMBL/GenBank/DDBJ whole genome shotgun (WGS) entry which is preliminary data.</text>
</comment>
<dbReference type="EMBL" id="JBEYBN010000079">
    <property type="protein sequence ID" value="MEU2271661.1"/>
    <property type="molecule type" value="Genomic_DNA"/>
</dbReference>
<gene>
    <name evidence="1" type="ORF">ABZ568_35615</name>
</gene>
<dbReference type="Proteomes" id="UP001550603">
    <property type="component" value="Unassembled WGS sequence"/>
</dbReference>
<organism evidence="1 2">
    <name type="scientific">Streptomyces olindensis</name>
    <dbReference type="NCBI Taxonomy" id="358823"/>
    <lineage>
        <taxon>Bacteria</taxon>
        <taxon>Bacillati</taxon>
        <taxon>Actinomycetota</taxon>
        <taxon>Actinomycetes</taxon>
        <taxon>Kitasatosporales</taxon>
        <taxon>Streptomycetaceae</taxon>
        <taxon>Streptomyces</taxon>
    </lineage>
</organism>
<sequence length="228" mass="25201">MTGLQRWPGRYTDRHGSQEVVFETDGRQLIRTTIRGVLFEGDSMDDLGALAGEPPEAMFRFLDGALCSCLLEWRLPLPVAHAGQGVRDGMLHCALRLPDPAPGSAPGPDRESLALTLRLDGREYGRADDCGDFENGLHAIQRELPPGFRIRACIACAWSDYSPVGHGLIAGLACFRDVKARYRRVDGKQGPRGVFAIWPDHTQLVQETWLCDDFEPRAAHAGYRGTFP</sequence>
<dbReference type="Pfam" id="PF19822">
    <property type="entry name" value="DUF6304"/>
    <property type="match status" value="1"/>
</dbReference>
<accession>A0ABV2Y5W4</accession>
<protein>
    <submittedName>
        <fullName evidence="1">DUF6304 family protein</fullName>
    </submittedName>
</protein>
<evidence type="ECO:0000313" key="1">
    <source>
        <dbReference type="EMBL" id="MEU2271661.1"/>
    </source>
</evidence>
<proteinExistence type="predicted"/>
<dbReference type="RefSeq" id="WP_359793564.1">
    <property type="nucleotide sequence ID" value="NZ_JBEYBN010000079.1"/>
</dbReference>